<evidence type="ECO:0000256" key="5">
    <source>
        <dbReference type="ARBA" id="ARBA00049660"/>
    </source>
</evidence>
<evidence type="ECO:0000256" key="3">
    <source>
        <dbReference type="ARBA" id="ARBA00022989"/>
    </source>
</evidence>
<keyword evidence="4 7" id="KW-0472">Membrane</keyword>
<dbReference type="GO" id="GO:0005886">
    <property type="term" value="C:plasma membrane"/>
    <property type="evidence" value="ECO:0007669"/>
    <property type="project" value="TreeGrafter"/>
</dbReference>
<dbReference type="InterPro" id="IPR000292">
    <property type="entry name" value="For/NO2_transpt"/>
</dbReference>
<dbReference type="AlphaFoldDB" id="A0A4Z0A9Y1"/>
<proteinExistence type="inferred from homology"/>
<accession>A0A4Z0A9Y1</accession>
<comment type="similarity">
    <text evidence="5">Belongs to the FNT transporter (TC 1.A.16) family.</text>
</comment>
<evidence type="ECO:0000256" key="2">
    <source>
        <dbReference type="ARBA" id="ARBA00022692"/>
    </source>
</evidence>
<dbReference type="Proteomes" id="UP000298061">
    <property type="component" value="Unassembled WGS sequence"/>
</dbReference>
<evidence type="ECO:0000313" key="9">
    <source>
        <dbReference type="Proteomes" id="UP000298061"/>
    </source>
</evidence>
<evidence type="ECO:0000256" key="7">
    <source>
        <dbReference type="SAM" id="Phobius"/>
    </source>
</evidence>
<comment type="caution">
    <text evidence="8">The sequence shown here is derived from an EMBL/GenBank/DDBJ whole genome shotgun (WGS) entry which is preliminary data.</text>
</comment>
<gene>
    <name evidence="8" type="ORF">EWM64_g1664</name>
</gene>
<feature type="transmembrane region" description="Helical" evidence="7">
    <location>
        <begin position="33"/>
        <end position="55"/>
    </location>
</feature>
<comment type="subcellular location">
    <subcellularLocation>
        <location evidence="1">Membrane</location>
        <topology evidence="1">Multi-pass membrane protein</topology>
    </subcellularLocation>
</comment>
<evidence type="ECO:0000256" key="6">
    <source>
        <dbReference type="SAM" id="MobiDB-lite"/>
    </source>
</evidence>
<organism evidence="8 9">
    <name type="scientific">Hericium alpestre</name>
    <dbReference type="NCBI Taxonomy" id="135208"/>
    <lineage>
        <taxon>Eukaryota</taxon>
        <taxon>Fungi</taxon>
        <taxon>Dikarya</taxon>
        <taxon>Basidiomycota</taxon>
        <taxon>Agaricomycotina</taxon>
        <taxon>Agaricomycetes</taxon>
        <taxon>Russulales</taxon>
        <taxon>Hericiaceae</taxon>
        <taxon>Hericium</taxon>
    </lineage>
</organism>
<feature type="transmembrane region" description="Helical" evidence="7">
    <location>
        <begin position="141"/>
        <end position="159"/>
    </location>
</feature>
<dbReference type="InterPro" id="IPR023271">
    <property type="entry name" value="Aquaporin-like"/>
</dbReference>
<dbReference type="GO" id="GO:0015513">
    <property type="term" value="F:high-affinity secondary active nitrite transmembrane transporter activity"/>
    <property type="evidence" value="ECO:0007669"/>
    <property type="project" value="TreeGrafter"/>
</dbReference>
<dbReference type="GO" id="GO:0015707">
    <property type="term" value="P:nitrite transport"/>
    <property type="evidence" value="ECO:0007669"/>
    <property type="project" value="TreeGrafter"/>
</dbReference>
<dbReference type="OrthoDB" id="4829at2759"/>
<protein>
    <recommendedName>
        <fullName evidence="10">Formate/nitrite transporter</fullName>
    </recommendedName>
</protein>
<evidence type="ECO:0000256" key="1">
    <source>
        <dbReference type="ARBA" id="ARBA00004141"/>
    </source>
</evidence>
<feature type="transmembrane region" description="Helical" evidence="7">
    <location>
        <begin position="282"/>
        <end position="304"/>
    </location>
</feature>
<evidence type="ECO:0008006" key="10">
    <source>
        <dbReference type="Google" id="ProtNLM"/>
    </source>
</evidence>
<sequence>MAFDPPSTLKPAEVAVAMVEAAVMKHNTRYDKIFFKAFMAGVMLSFGGLLSEIIQGGAAGLNASNPGIVKVLGGFVFPVGLVMIVLQGQELLTNNMMVFPMACIKGAVPWWGLLVNWIIVTFGNLVGCLFFAAILVKYTGIISTAPYDAFAVTFAMWVARARRGTESWLMVNSVILRHKASDPEWHQIFLRGIGCNWLVSIAIWVRVLARCAVCPSDKSVASCRITRDDFEDLRDLDTDLAHPQIFVSAGYDHVVANMFSVPLGIMFHADLTTAEYIRKSLIAAYIGNIVGALFVALPAVYFYLDDWRAAGLADAEAGEAFSNMEVERVKVSEVRSQTSDNGKSSDNGKRED</sequence>
<keyword evidence="2 7" id="KW-0812">Transmembrane</keyword>
<dbReference type="Pfam" id="PF01226">
    <property type="entry name" value="Form_Nir_trans"/>
    <property type="match status" value="2"/>
</dbReference>
<feature type="region of interest" description="Disordered" evidence="6">
    <location>
        <begin position="329"/>
        <end position="352"/>
    </location>
</feature>
<dbReference type="PANTHER" id="PTHR30520:SF6">
    <property type="entry name" value="FORMATE_NITRATE FAMILY TRANSPORTER (EUROFUNG)"/>
    <property type="match status" value="1"/>
</dbReference>
<reference evidence="8 9" key="1">
    <citation type="submission" date="2019-02" db="EMBL/GenBank/DDBJ databases">
        <title>Genome sequencing of the rare red list fungi Hericium alpestre (H. flagellum).</title>
        <authorList>
            <person name="Buettner E."/>
            <person name="Kellner H."/>
        </authorList>
    </citation>
    <scope>NUCLEOTIDE SEQUENCE [LARGE SCALE GENOMIC DNA]</scope>
    <source>
        <strain evidence="8 9">DSM 108284</strain>
    </source>
</reference>
<dbReference type="Gene3D" id="1.20.1080.10">
    <property type="entry name" value="Glycerol uptake facilitator protein"/>
    <property type="match status" value="2"/>
</dbReference>
<feature type="transmembrane region" description="Helical" evidence="7">
    <location>
        <begin position="67"/>
        <end position="86"/>
    </location>
</feature>
<evidence type="ECO:0000313" key="8">
    <source>
        <dbReference type="EMBL" id="TFY82348.1"/>
    </source>
</evidence>
<keyword evidence="3 7" id="KW-1133">Transmembrane helix</keyword>
<keyword evidence="9" id="KW-1185">Reference proteome</keyword>
<dbReference type="PANTHER" id="PTHR30520">
    <property type="entry name" value="FORMATE TRANSPORTER-RELATED"/>
    <property type="match status" value="1"/>
</dbReference>
<dbReference type="EMBL" id="SFCI01000117">
    <property type="protein sequence ID" value="TFY82348.1"/>
    <property type="molecule type" value="Genomic_DNA"/>
</dbReference>
<name>A0A4Z0A9Y1_9AGAM</name>
<feature type="transmembrane region" description="Helical" evidence="7">
    <location>
        <begin position="107"/>
        <end position="135"/>
    </location>
</feature>
<evidence type="ECO:0000256" key="4">
    <source>
        <dbReference type="ARBA" id="ARBA00023136"/>
    </source>
</evidence>
<dbReference type="STRING" id="135208.A0A4Z0A9Y1"/>